<dbReference type="PANTHER" id="PTHR42711">
    <property type="entry name" value="ABC TRANSPORTER ATP-BINDING PROTEIN"/>
    <property type="match status" value="1"/>
</dbReference>
<evidence type="ECO:0000256" key="1">
    <source>
        <dbReference type="ARBA" id="ARBA00022448"/>
    </source>
</evidence>
<dbReference type="PROSITE" id="PS50893">
    <property type="entry name" value="ABC_TRANSPORTER_2"/>
    <property type="match status" value="1"/>
</dbReference>
<dbReference type="InterPro" id="IPR003593">
    <property type="entry name" value="AAA+_ATPase"/>
</dbReference>
<dbReference type="Pfam" id="PF00005">
    <property type="entry name" value="ABC_tran"/>
    <property type="match status" value="1"/>
</dbReference>
<sequence>MLATLDEPTPVYSILRSPAVARLHSVTKRYGAITALDTLNLAINAGEVLALLGPNGAGKTTAIRLLLGLISPTAGSVRVMGRDPRDSATRTRIGAMLQVTRVPETLRVREHIDLFRSYYPHPMSVAEIVRLARLEGLEDRFFGKLSGGQKQRVLFGLAICGNPDLVFLDEPTVGLDIESRRALWAQVRELAARGKAVLLTTHYLEEADALAHRVIVIDKGKILAEGTPAQIKTRVTGRRIRCVTDCDHSWLRALPGVADVQPDRDAVVITATAPEAVLREMFLHDATVSDLEVSTAALEDAFLALTQAQA</sequence>
<dbReference type="OrthoDB" id="9804819at2"/>
<keyword evidence="1" id="KW-0813">Transport</keyword>
<accession>A0A4R1L7X9</accession>
<organism evidence="5 6">
    <name type="scientific">Acidipila rosea</name>
    <dbReference type="NCBI Taxonomy" id="768535"/>
    <lineage>
        <taxon>Bacteria</taxon>
        <taxon>Pseudomonadati</taxon>
        <taxon>Acidobacteriota</taxon>
        <taxon>Terriglobia</taxon>
        <taxon>Terriglobales</taxon>
        <taxon>Acidobacteriaceae</taxon>
        <taxon>Acidipila</taxon>
    </lineage>
</organism>
<reference evidence="5 6" key="1">
    <citation type="submission" date="2019-03" db="EMBL/GenBank/DDBJ databases">
        <title>Genomic Encyclopedia of Type Strains, Phase IV (KMG-IV): sequencing the most valuable type-strain genomes for metagenomic binning, comparative biology and taxonomic classification.</title>
        <authorList>
            <person name="Goeker M."/>
        </authorList>
    </citation>
    <scope>NUCLEOTIDE SEQUENCE [LARGE SCALE GENOMIC DNA]</scope>
    <source>
        <strain evidence="5 6">DSM 103428</strain>
    </source>
</reference>
<dbReference type="GO" id="GO:0005524">
    <property type="term" value="F:ATP binding"/>
    <property type="evidence" value="ECO:0007669"/>
    <property type="project" value="UniProtKB-KW"/>
</dbReference>
<dbReference type="PROSITE" id="PS00211">
    <property type="entry name" value="ABC_TRANSPORTER_1"/>
    <property type="match status" value="1"/>
</dbReference>
<dbReference type="InterPro" id="IPR027417">
    <property type="entry name" value="P-loop_NTPase"/>
</dbReference>
<dbReference type="InterPro" id="IPR050763">
    <property type="entry name" value="ABC_transporter_ATP-binding"/>
</dbReference>
<dbReference type="GO" id="GO:0016887">
    <property type="term" value="F:ATP hydrolysis activity"/>
    <property type="evidence" value="ECO:0007669"/>
    <property type="project" value="InterPro"/>
</dbReference>
<comment type="caution">
    <text evidence="5">The sequence shown here is derived from an EMBL/GenBank/DDBJ whole genome shotgun (WGS) entry which is preliminary data.</text>
</comment>
<evidence type="ECO:0000256" key="3">
    <source>
        <dbReference type="ARBA" id="ARBA00022840"/>
    </source>
</evidence>
<dbReference type="SUPFAM" id="SSF52540">
    <property type="entry name" value="P-loop containing nucleoside triphosphate hydrolases"/>
    <property type="match status" value="1"/>
</dbReference>
<protein>
    <submittedName>
        <fullName evidence="5">ABC-2 type transport system ATP-binding protein</fullName>
    </submittedName>
</protein>
<feature type="domain" description="ABC transporter" evidence="4">
    <location>
        <begin position="21"/>
        <end position="244"/>
    </location>
</feature>
<dbReference type="AlphaFoldDB" id="A0A4R1L7X9"/>
<gene>
    <name evidence="5" type="ORF">C7378_1954</name>
</gene>
<keyword evidence="6" id="KW-1185">Reference proteome</keyword>
<dbReference type="InterPro" id="IPR003439">
    <property type="entry name" value="ABC_transporter-like_ATP-bd"/>
</dbReference>
<dbReference type="Proteomes" id="UP000295210">
    <property type="component" value="Unassembled WGS sequence"/>
</dbReference>
<dbReference type="PANTHER" id="PTHR42711:SF17">
    <property type="entry name" value="ABC TRANSPORTER ATP-BINDING PROTEIN"/>
    <property type="match status" value="1"/>
</dbReference>
<keyword evidence="3 5" id="KW-0067">ATP-binding</keyword>
<evidence type="ECO:0000313" key="6">
    <source>
        <dbReference type="Proteomes" id="UP000295210"/>
    </source>
</evidence>
<dbReference type="SMART" id="SM00382">
    <property type="entry name" value="AAA"/>
    <property type="match status" value="1"/>
</dbReference>
<dbReference type="Gene3D" id="3.40.50.300">
    <property type="entry name" value="P-loop containing nucleotide triphosphate hydrolases"/>
    <property type="match status" value="1"/>
</dbReference>
<evidence type="ECO:0000313" key="5">
    <source>
        <dbReference type="EMBL" id="TCK74332.1"/>
    </source>
</evidence>
<dbReference type="CDD" id="cd03230">
    <property type="entry name" value="ABC_DR_subfamily_A"/>
    <property type="match status" value="1"/>
</dbReference>
<dbReference type="RefSeq" id="WP_131995263.1">
    <property type="nucleotide sequence ID" value="NZ_SMGK01000002.1"/>
</dbReference>
<keyword evidence="2" id="KW-0547">Nucleotide-binding</keyword>
<proteinExistence type="predicted"/>
<evidence type="ECO:0000259" key="4">
    <source>
        <dbReference type="PROSITE" id="PS50893"/>
    </source>
</evidence>
<dbReference type="EMBL" id="SMGK01000002">
    <property type="protein sequence ID" value="TCK74332.1"/>
    <property type="molecule type" value="Genomic_DNA"/>
</dbReference>
<dbReference type="InterPro" id="IPR017871">
    <property type="entry name" value="ABC_transporter-like_CS"/>
</dbReference>
<evidence type="ECO:0000256" key="2">
    <source>
        <dbReference type="ARBA" id="ARBA00022741"/>
    </source>
</evidence>
<name>A0A4R1L7X9_9BACT</name>